<dbReference type="RefSeq" id="XP_024320495.1">
    <property type="nucleotide sequence ID" value="XM_024471964.1"/>
</dbReference>
<dbReference type="AlphaFoldDB" id="A0A177A2N4"/>
<proteinExistence type="predicted"/>
<dbReference type="GeneID" id="36291453"/>
<dbReference type="OrthoDB" id="10009520at2759"/>
<reference evidence="1" key="1">
    <citation type="submission" date="2016-03" db="EMBL/GenBank/DDBJ databases">
        <title>Updated assembly of Pseudogymnoascus destructans, the fungus causing white-nose syndrome of bats.</title>
        <authorList>
            <person name="Palmer J.M."/>
            <person name="Drees K.P."/>
            <person name="Foster J.T."/>
            <person name="Lindner D.L."/>
        </authorList>
    </citation>
    <scope>NUCLEOTIDE SEQUENCE [LARGE SCALE GENOMIC DNA]</scope>
    <source>
        <strain evidence="1">20631-21</strain>
    </source>
</reference>
<dbReference type="EMBL" id="KV441411">
    <property type="protein sequence ID" value="OAF55194.1"/>
    <property type="molecule type" value="Genomic_DNA"/>
</dbReference>
<dbReference type="Proteomes" id="UP000077154">
    <property type="component" value="Unassembled WGS sequence"/>
</dbReference>
<sequence>MNTTTISGRFYSTLWCLGQCFLPDRQQLLAALSIQLGLEPLLEVANREMMRWRDRWSDLDIPETWNASCIGLLLDADDAYRKREGEEQGTQVSINPHCEDEPPAKRVCLENLSVTFPL</sequence>
<name>A0A177A2N4_9PEZI</name>
<protein>
    <submittedName>
        <fullName evidence="1">Uncharacterized protein</fullName>
    </submittedName>
</protein>
<accession>A0A177A2N4</accession>
<gene>
    <name evidence="1" type="ORF">VC83_08412</name>
</gene>
<evidence type="ECO:0000313" key="1">
    <source>
        <dbReference type="EMBL" id="OAF55194.1"/>
    </source>
</evidence>
<organism evidence="1">
    <name type="scientific">Pseudogymnoascus destructans</name>
    <dbReference type="NCBI Taxonomy" id="655981"/>
    <lineage>
        <taxon>Eukaryota</taxon>
        <taxon>Fungi</taxon>
        <taxon>Dikarya</taxon>
        <taxon>Ascomycota</taxon>
        <taxon>Pezizomycotina</taxon>
        <taxon>Leotiomycetes</taxon>
        <taxon>Thelebolales</taxon>
        <taxon>Thelebolaceae</taxon>
        <taxon>Pseudogymnoascus</taxon>
    </lineage>
</organism>